<dbReference type="GO" id="GO:0005978">
    <property type="term" value="P:glycogen biosynthetic process"/>
    <property type="evidence" value="ECO:0007669"/>
    <property type="project" value="UniProtKB-UniRule"/>
</dbReference>
<feature type="active site" description="Proton donor" evidence="10 11">
    <location>
        <position position="359"/>
    </location>
</feature>
<dbReference type="HAMAP" id="MF_00685">
    <property type="entry name" value="GlgB"/>
    <property type="match status" value="1"/>
</dbReference>
<evidence type="ECO:0000313" key="13">
    <source>
        <dbReference type="EMBL" id="TCT15366.1"/>
    </source>
</evidence>
<feature type="active site" description="Nucleophile" evidence="10 11">
    <location>
        <position position="306"/>
    </location>
</feature>
<reference evidence="13 14" key="1">
    <citation type="submission" date="2019-03" db="EMBL/GenBank/DDBJ databases">
        <title>Genomic Encyclopedia of Type Strains, Phase IV (KMG-IV): sequencing the most valuable type-strain genomes for metagenomic binning, comparative biology and taxonomic classification.</title>
        <authorList>
            <person name="Goeker M."/>
        </authorList>
    </citation>
    <scope>NUCLEOTIDE SEQUENCE [LARGE SCALE GENOMIC DNA]</scope>
    <source>
        <strain evidence="13 14">DSM 24629</strain>
    </source>
</reference>
<dbReference type="PANTHER" id="PTHR43651">
    <property type="entry name" value="1,4-ALPHA-GLUCAN-BRANCHING ENZYME"/>
    <property type="match status" value="1"/>
</dbReference>
<dbReference type="InterPro" id="IPR013780">
    <property type="entry name" value="Glyco_hydro_b"/>
</dbReference>
<feature type="domain" description="Glycosyl hydrolase family 13 catalytic" evidence="12">
    <location>
        <begin position="150"/>
        <end position="526"/>
    </location>
</feature>
<evidence type="ECO:0000313" key="14">
    <source>
        <dbReference type="Proteomes" id="UP000294902"/>
    </source>
</evidence>
<dbReference type="InterPro" id="IPR037439">
    <property type="entry name" value="Branching_enzy"/>
</dbReference>
<dbReference type="InterPro" id="IPR004193">
    <property type="entry name" value="Glyco_hydro_13_N"/>
</dbReference>
<evidence type="ECO:0000256" key="3">
    <source>
        <dbReference type="ARBA" id="ARBA00004964"/>
    </source>
</evidence>
<dbReference type="FunFam" id="3.20.20.80:FF:000003">
    <property type="entry name" value="1,4-alpha-glucan branching enzyme GlgB"/>
    <property type="match status" value="1"/>
</dbReference>
<dbReference type="Gene3D" id="2.60.40.1180">
    <property type="entry name" value="Golgi alpha-mannosidase II"/>
    <property type="match status" value="1"/>
</dbReference>
<dbReference type="FunFam" id="2.60.40.1180:FF:000002">
    <property type="entry name" value="1,4-alpha-glucan branching enzyme GlgB"/>
    <property type="match status" value="1"/>
</dbReference>
<dbReference type="Pfam" id="PF00128">
    <property type="entry name" value="Alpha-amylase"/>
    <property type="match status" value="1"/>
</dbReference>
<evidence type="ECO:0000259" key="12">
    <source>
        <dbReference type="SMART" id="SM00642"/>
    </source>
</evidence>
<keyword evidence="14" id="KW-1185">Reference proteome</keyword>
<dbReference type="Pfam" id="PF02806">
    <property type="entry name" value="Alpha-amylase_C"/>
    <property type="match status" value="1"/>
</dbReference>
<dbReference type="PANTHER" id="PTHR43651:SF3">
    <property type="entry name" value="1,4-ALPHA-GLUCAN-BRANCHING ENZYME"/>
    <property type="match status" value="1"/>
</dbReference>
<dbReference type="UniPathway" id="UPA00164"/>
<dbReference type="FunFam" id="2.60.40.10:FF:000169">
    <property type="entry name" value="1,4-alpha-glucan branching enzyme GlgB"/>
    <property type="match status" value="1"/>
</dbReference>
<evidence type="ECO:0000256" key="1">
    <source>
        <dbReference type="ARBA" id="ARBA00000826"/>
    </source>
</evidence>
<dbReference type="InterPro" id="IPR013783">
    <property type="entry name" value="Ig-like_fold"/>
</dbReference>
<evidence type="ECO:0000256" key="2">
    <source>
        <dbReference type="ARBA" id="ARBA00002953"/>
    </source>
</evidence>
<dbReference type="RefSeq" id="WP_207669170.1">
    <property type="nucleotide sequence ID" value="NZ_SMAL01000003.1"/>
</dbReference>
<dbReference type="EMBL" id="SMAL01000003">
    <property type="protein sequence ID" value="TCT15366.1"/>
    <property type="molecule type" value="Genomic_DNA"/>
</dbReference>
<dbReference type="InterPro" id="IPR017853">
    <property type="entry name" value="GH"/>
</dbReference>
<dbReference type="SUPFAM" id="SSF51445">
    <property type="entry name" value="(Trans)glycosidases"/>
    <property type="match status" value="1"/>
</dbReference>
<dbReference type="Proteomes" id="UP000294902">
    <property type="component" value="Unassembled WGS sequence"/>
</dbReference>
<comment type="pathway">
    <text evidence="3 10">Glycan biosynthesis; glycogen biosynthesis.</text>
</comment>
<evidence type="ECO:0000256" key="8">
    <source>
        <dbReference type="ARBA" id="ARBA00023056"/>
    </source>
</evidence>
<dbReference type="InterPro" id="IPR006048">
    <property type="entry name" value="A-amylase/branching_C"/>
</dbReference>
<comment type="function">
    <text evidence="2 10">Catalyzes the formation of the alpha-1,6-glucosidic linkages in glycogen by scission of a 1,4-alpha-linked oligosaccharide from growing alpha-1,4-glucan chains and the subsequent attachment of the oligosaccharide to the alpha-1,6 position.</text>
</comment>
<sequence length="636" mass="74421">MKSFSDYDLHLFHEGSHYKAYEFLGSRPFEVNKKKGILFSLWAPNAKEVSVIGDFNNWDGNSHKMKKEMNQEVWTLFIPGMLVGDLYKYEVVTEDNQIRVKADPYAFYSELRPKTASIVYDLSGYKWEDENWIKAKSIKNVYEEPTNIYEVHLGSWKKDGEEFLNYGQLAEELIPYVKEMGYTHIELLPITEHPFDGSWGYQSTGYYSVTSRYGTPHDFMSFIDQCHQRNIGVILDWVPGHFCKDDFGLANFDGTKLYEYKDVNRSENYGWGTLNFDLGRPEVLSFLISNALFWLDKYHIDGIRVDAVAAMLYLDYCKEPNQWVPNKFGGRENLEAIQFMKKLNEAIFKYHSNCLVIAEESTAWPLVTMPTYLGGLGYNYKWNMGWMNDILSYMKKDPIHKKYNHNMLTFSLTYAFSENFVLPLSHDEVVHGKCSLINKMPGDYWQKFANLRLMYMYMTGHPGKKLLFMGSEFGQFIEWDYKKELDWFLLEYDMHKNTQSFVKDLNHFYLEDSSLWEQDQGWDGFEWIDPNDYSQSVISFIRKGREKSNFTIAIYNFTPVVRENYRIGVPYIGEYIEVLNSDNSQYGGSNQTNNLIISSEAIPWHGKENSIEIKLPPLGSVFIKMVNQTRKLKGAL</sequence>
<dbReference type="EC" id="2.4.1.18" evidence="10"/>
<comment type="caution">
    <text evidence="13">The sequence shown here is derived from an EMBL/GenBank/DDBJ whole genome shotgun (WGS) entry which is preliminary data.</text>
</comment>
<dbReference type="PIRSF" id="PIRSF000463">
    <property type="entry name" value="GlgB"/>
    <property type="match status" value="1"/>
</dbReference>
<accession>A0A4R3MKX8</accession>
<dbReference type="NCBIfam" id="NF003811">
    <property type="entry name" value="PRK05402.1"/>
    <property type="match status" value="1"/>
</dbReference>
<dbReference type="SUPFAM" id="SSF51011">
    <property type="entry name" value="Glycosyl hydrolase domain"/>
    <property type="match status" value="1"/>
</dbReference>
<dbReference type="GO" id="GO:0003844">
    <property type="term" value="F:1,4-alpha-glucan branching enzyme activity"/>
    <property type="evidence" value="ECO:0007669"/>
    <property type="project" value="UniProtKB-UniRule"/>
</dbReference>
<gene>
    <name evidence="10" type="primary">glgB</name>
    <name evidence="13" type="ORF">EDC18_10371</name>
</gene>
<dbReference type="Gene3D" id="2.60.40.10">
    <property type="entry name" value="Immunoglobulins"/>
    <property type="match status" value="1"/>
</dbReference>
<dbReference type="NCBIfam" id="NF008967">
    <property type="entry name" value="PRK12313.1"/>
    <property type="match status" value="1"/>
</dbReference>
<keyword evidence="5 10" id="KW-0321">Glycogen metabolism</keyword>
<dbReference type="GO" id="GO:0004553">
    <property type="term" value="F:hydrolase activity, hydrolyzing O-glycosyl compounds"/>
    <property type="evidence" value="ECO:0007669"/>
    <property type="project" value="InterPro"/>
</dbReference>
<evidence type="ECO:0000256" key="6">
    <source>
        <dbReference type="ARBA" id="ARBA00022676"/>
    </source>
</evidence>
<dbReference type="Pfam" id="PF02922">
    <property type="entry name" value="CBM_48"/>
    <property type="match status" value="1"/>
</dbReference>
<comment type="similarity">
    <text evidence="4 10">Belongs to the glycosyl hydrolase 13 family. GlgB subfamily.</text>
</comment>
<dbReference type="Gene3D" id="3.20.20.80">
    <property type="entry name" value="Glycosidases"/>
    <property type="match status" value="1"/>
</dbReference>
<dbReference type="CDD" id="cd02855">
    <property type="entry name" value="E_set_GBE_prok_N"/>
    <property type="match status" value="1"/>
</dbReference>
<dbReference type="AlphaFoldDB" id="A0A4R3MKX8"/>
<dbReference type="SUPFAM" id="SSF81296">
    <property type="entry name" value="E set domains"/>
    <property type="match status" value="1"/>
</dbReference>
<dbReference type="SMART" id="SM00642">
    <property type="entry name" value="Aamy"/>
    <property type="match status" value="1"/>
</dbReference>
<dbReference type="NCBIfam" id="TIGR01515">
    <property type="entry name" value="branching_enzym"/>
    <property type="match status" value="1"/>
</dbReference>
<protein>
    <recommendedName>
        <fullName evidence="10">1,4-alpha-glucan branching enzyme GlgB</fullName>
        <ecNumber evidence="10">2.4.1.18</ecNumber>
    </recommendedName>
    <alternativeName>
        <fullName evidence="10">1,4-alpha-D-glucan:1,4-alpha-D-glucan 6-glucosyl-transferase</fullName>
    </alternativeName>
    <alternativeName>
        <fullName evidence="10">Alpha-(1-&gt;4)-glucan branching enzyme</fullName>
    </alternativeName>
    <alternativeName>
        <fullName evidence="10">Glycogen branching enzyme</fullName>
        <shortName evidence="10">BE</shortName>
    </alternativeName>
</protein>
<dbReference type="GO" id="GO:0005829">
    <property type="term" value="C:cytosol"/>
    <property type="evidence" value="ECO:0007669"/>
    <property type="project" value="TreeGrafter"/>
</dbReference>
<dbReference type="InterPro" id="IPR006047">
    <property type="entry name" value="GH13_cat_dom"/>
</dbReference>
<evidence type="ECO:0000256" key="4">
    <source>
        <dbReference type="ARBA" id="ARBA00009000"/>
    </source>
</evidence>
<evidence type="ECO:0000256" key="7">
    <source>
        <dbReference type="ARBA" id="ARBA00022679"/>
    </source>
</evidence>
<evidence type="ECO:0000256" key="9">
    <source>
        <dbReference type="ARBA" id="ARBA00023277"/>
    </source>
</evidence>
<keyword evidence="7 10" id="KW-0808">Transferase</keyword>
<dbReference type="InterPro" id="IPR006407">
    <property type="entry name" value="GlgB"/>
</dbReference>
<name>A0A4R3MKX8_9FIRM</name>
<proteinExistence type="inferred from homology"/>
<keyword evidence="9 10" id="KW-0119">Carbohydrate metabolism</keyword>
<evidence type="ECO:0000256" key="5">
    <source>
        <dbReference type="ARBA" id="ARBA00022600"/>
    </source>
</evidence>
<comment type="subunit">
    <text evidence="10">Monomer.</text>
</comment>
<dbReference type="CDD" id="cd11322">
    <property type="entry name" value="AmyAc_Glg_BE"/>
    <property type="match status" value="1"/>
</dbReference>
<keyword evidence="8 10" id="KW-0320">Glycogen biosynthesis</keyword>
<organism evidence="13 14">
    <name type="scientific">Natranaerovirga pectinivora</name>
    <dbReference type="NCBI Taxonomy" id="682400"/>
    <lineage>
        <taxon>Bacteria</taxon>
        <taxon>Bacillati</taxon>
        <taxon>Bacillota</taxon>
        <taxon>Clostridia</taxon>
        <taxon>Lachnospirales</taxon>
        <taxon>Natranaerovirgaceae</taxon>
        <taxon>Natranaerovirga</taxon>
    </lineage>
</organism>
<keyword evidence="6 10" id="KW-0328">Glycosyltransferase</keyword>
<evidence type="ECO:0000256" key="10">
    <source>
        <dbReference type="HAMAP-Rule" id="MF_00685"/>
    </source>
</evidence>
<dbReference type="GO" id="GO:0043169">
    <property type="term" value="F:cation binding"/>
    <property type="evidence" value="ECO:0007669"/>
    <property type="project" value="InterPro"/>
</dbReference>
<dbReference type="InterPro" id="IPR014756">
    <property type="entry name" value="Ig_E-set"/>
</dbReference>
<comment type="catalytic activity">
    <reaction evidence="1 10">
        <text>Transfers a segment of a (1-&gt;4)-alpha-D-glucan chain to a primary hydroxy group in a similar glucan chain.</text>
        <dbReference type="EC" id="2.4.1.18"/>
    </reaction>
</comment>
<dbReference type="InterPro" id="IPR044143">
    <property type="entry name" value="GlgB_N_E_set_prok"/>
</dbReference>
<evidence type="ECO:0000256" key="11">
    <source>
        <dbReference type="PIRSR" id="PIRSR000463-1"/>
    </source>
</evidence>